<evidence type="ECO:0000313" key="2">
    <source>
        <dbReference type="Proteomes" id="UP001497623"/>
    </source>
</evidence>
<dbReference type="GO" id="GO:0001517">
    <property type="term" value="F:N-acetylglucosamine 6-O-sulfotransferase activity"/>
    <property type="evidence" value="ECO:0007669"/>
    <property type="project" value="TreeGrafter"/>
</dbReference>
<organism evidence="1 2">
    <name type="scientific">Meganyctiphanes norvegica</name>
    <name type="common">Northern krill</name>
    <name type="synonym">Thysanopoda norvegica</name>
    <dbReference type="NCBI Taxonomy" id="48144"/>
    <lineage>
        <taxon>Eukaryota</taxon>
        <taxon>Metazoa</taxon>
        <taxon>Ecdysozoa</taxon>
        <taxon>Arthropoda</taxon>
        <taxon>Crustacea</taxon>
        <taxon>Multicrustacea</taxon>
        <taxon>Malacostraca</taxon>
        <taxon>Eumalacostraca</taxon>
        <taxon>Eucarida</taxon>
        <taxon>Euphausiacea</taxon>
        <taxon>Euphausiidae</taxon>
        <taxon>Meganyctiphanes</taxon>
    </lineage>
</organism>
<evidence type="ECO:0008006" key="3">
    <source>
        <dbReference type="Google" id="ProtNLM"/>
    </source>
</evidence>
<keyword evidence="2" id="KW-1185">Reference proteome</keyword>
<dbReference type="PANTHER" id="PTHR10704:SF71">
    <property type="entry name" value="CARBOHYDRATE SULFOTRANSFERASE 1-LIKE"/>
    <property type="match status" value="1"/>
</dbReference>
<dbReference type="GO" id="GO:0006790">
    <property type="term" value="P:sulfur compound metabolic process"/>
    <property type="evidence" value="ECO:0007669"/>
    <property type="project" value="TreeGrafter"/>
</dbReference>
<evidence type="ECO:0000313" key="1">
    <source>
        <dbReference type="EMBL" id="CAL4067029.1"/>
    </source>
</evidence>
<proteinExistence type="predicted"/>
<dbReference type="EMBL" id="CAXKWB010002469">
    <property type="protein sequence ID" value="CAL4067029.1"/>
    <property type="molecule type" value="Genomic_DNA"/>
</dbReference>
<feature type="non-terminal residue" evidence="1">
    <location>
        <position position="104"/>
    </location>
</feature>
<dbReference type="InterPro" id="IPR051135">
    <property type="entry name" value="Gal/GlcNAc/GalNAc_ST"/>
</dbReference>
<accession>A0AAV2Q1N2</accession>
<sequence length="104" mass="12336">TFFAKHKSRFYKSHVQRLPNECYQDNDMASLCPDVFCQTADVVLVKLVMLRLEQAREFLETPDLNVKILHLVRDPRAILSSRREAWPNDKYDYQQFCQDMASDH</sequence>
<dbReference type="SUPFAM" id="SSF52540">
    <property type="entry name" value="P-loop containing nucleoside triphosphate hydrolases"/>
    <property type="match status" value="1"/>
</dbReference>
<dbReference type="PANTHER" id="PTHR10704">
    <property type="entry name" value="CARBOHYDRATE SULFOTRANSFERASE"/>
    <property type="match status" value="1"/>
</dbReference>
<gene>
    <name evidence="1" type="ORF">MNOR_LOCUS6115</name>
</gene>
<comment type="caution">
    <text evidence="1">The sequence shown here is derived from an EMBL/GenBank/DDBJ whole genome shotgun (WGS) entry which is preliminary data.</text>
</comment>
<protein>
    <recommendedName>
        <fullName evidence="3">Sulfotransferase</fullName>
    </recommendedName>
</protein>
<dbReference type="AlphaFoldDB" id="A0AAV2Q1N2"/>
<feature type="non-terminal residue" evidence="1">
    <location>
        <position position="1"/>
    </location>
</feature>
<dbReference type="GO" id="GO:0006044">
    <property type="term" value="P:N-acetylglucosamine metabolic process"/>
    <property type="evidence" value="ECO:0007669"/>
    <property type="project" value="TreeGrafter"/>
</dbReference>
<name>A0AAV2Q1N2_MEGNR</name>
<dbReference type="InterPro" id="IPR027417">
    <property type="entry name" value="P-loop_NTPase"/>
</dbReference>
<reference evidence="1 2" key="1">
    <citation type="submission" date="2024-05" db="EMBL/GenBank/DDBJ databases">
        <authorList>
            <person name="Wallberg A."/>
        </authorList>
    </citation>
    <scope>NUCLEOTIDE SEQUENCE [LARGE SCALE GENOMIC DNA]</scope>
</reference>
<dbReference type="Proteomes" id="UP001497623">
    <property type="component" value="Unassembled WGS sequence"/>
</dbReference>